<dbReference type="InterPro" id="IPR036291">
    <property type="entry name" value="NAD(P)-bd_dom_sf"/>
</dbReference>
<evidence type="ECO:0000313" key="2">
    <source>
        <dbReference type="EMBL" id="KAF9699128.1"/>
    </source>
</evidence>
<dbReference type="Gene3D" id="3.40.50.720">
    <property type="entry name" value="NAD(P)-binding Rossmann-like Domain"/>
    <property type="match status" value="1"/>
</dbReference>
<dbReference type="Pfam" id="PF03446">
    <property type="entry name" value="NAD_binding_2"/>
    <property type="match status" value="1"/>
</dbReference>
<feature type="domain" description="6-phosphogluconate dehydrogenase NADP-binding" evidence="1">
    <location>
        <begin position="14"/>
        <end position="53"/>
    </location>
</feature>
<protein>
    <recommendedName>
        <fullName evidence="1">6-phosphogluconate dehydrogenase NADP-binding domain-containing protein</fullName>
    </recommendedName>
</protein>
<sequence>MDFPKTSKAVETAGYIGLGSAGFSMASKLLENGFTVVVCDIDRQTAENWWRVGEYDSLNLRKTIDVLNAGTGVCSLSTLDAFRRHVSQSSSPETQKPTGSTARIQLWLRPRTAGRGSRYHAGVSAAQLV</sequence>
<evidence type="ECO:0000259" key="1">
    <source>
        <dbReference type="Pfam" id="PF03446"/>
    </source>
</evidence>
<dbReference type="InterPro" id="IPR006115">
    <property type="entry name" value="6PGDH_NADP-bd"/>
</dbReference>
<dbReference type="GO" id="GO:0050661">
    <property type="term" value="F:NADP binding"/>
    <property type="evidence" value="ECO:0007669"/>
    <property type="project" value="InterPro"/>
</dbReference>
<keyword evidence="3" id="KW-1185">Reference proteome</keyword>
<dbReference type="OrthoDB" id="21615at2759"/>
<comment type="caution">
    <text evidence="2">The sequence shown here is derived from an EMBL/GenBank/DDBJ whole genome shotgun (WGS) entry which is preliminary data.</text>
</comment>
<dbReference type="SUPFAM" id="SSF51735">
    <property type="entry name" value="NAD(P)-binding Rossmann-fold domains"/>
    <property type="match status" value="1"/>
</dbReference>
<accession>A0A8H7MKT9</accession>
<gene>
    <name evidence="2" type="ORF">EKO04_002978</name>
</gene>
<reference evidence="2" key="2">
    <citation type="submission" date="2020-09" db="EMBL/GenBank/DDBJ databases">
        <title>Reference genome assembly for Australian Ascochyta lentis isolate Al4.</title>
        <authorList>
            <person name="Lee R.C."/>
            <person name="Farfan-Caceres L.M."/>
            <person name="Debler J.W."/>
            <person name="Williams A.H."/>
            <person name="Henares B.M."/>
        </authorList>
    </citation>
    <scope>NUCLEOTIDE SEQUENCE</scope>
    <source>
        <strain evidence="2">Al4</strain>
    </source>
</reference>
<evidence type="ECO:0000313" key="3">
    <source>
        <dbReference type="Proteomes" id="UP000651452"/>
    </source>
</evidence>
<dbReference type="Proteomes" id="UP000651452">
    <property type="component" value="Unassembled WGS sequence"/>
</dbReference>
<dbReference type="AlphaFoldDB" id="A0A8H7MKT9"/>
<name>A0A8H7MKT9_9PLEO</name>
<proteinExistence type="predicted"/>
<organism evidence="2 3">
    <name type="scientific">Ascochyta lentis</name>
    <dbReference type="NCBI Taxonomy" id="205686"/>
    <lineage>
        <taxon>Eukaryota</taxon>
        <taxon>Fungi</taxon>
        <taxon>Dikarya</taxon>
        <taxon>Ascomycota</taxon>
        <taxon>Pezizomycotina</taxon>
        <taxon>Dothideomycetes</taxon>
        <taxon>Pleosporomycetidae</taxon>
        <taxon>Pleosporales</taxon>
        <taxon>Pleosporineae</taxon>
        <taxon>Didymellaceae</taxon>
        <taxon>Ascochyta</taxon>
    </lineage>
</organism>
<dbReference type="EMBL" id="RZGK01000005">
    <property type="protein sequence ID" value="KAF9699128.1"/>
    <property type="molecule type" value="Genomic_DNA"/>
</dbReference>
<reference evidence="2" key="1">
    <citation type="submission" date="2018-12" db="EMBL/GenBank/DDBJ databases">
        <authorList>
            <person name="Syme R.A."/>
            <person name="Farfan-Caceres L."/>
            <person name="Lichtenzveig J."/>
        </authorList>
    </citation>
    <scope>NUCLEOTIDE SEQUENCE</scope>
    <source>
        <strain evidence="2">Al4</strain>
    </source>
</reference>